<evidence type="ECO:0000313" key="12">
    <source>
        <dbReference type="EMBL" id="KAL3275922.1"/>
    </source>
</evidence>
<keyword evidence="5" id="KW-0863">Zinc-finger</keyword>
<dbReference type="CDD" id="cd16462">
    <property type="entry name" value="RING-H2_Pep3p-like"/>
    <property type="match status" value="1"/>
</dbReference>
<dbReference type="Pfam" id="PF26148">
    <property type="entry name" value="VPS18_RING_C"/>
    <property type="match status" value="1"/>
</dbReference>
<dbReference type="InterPro" id="IPR055358">
    <property type="entry name" value="CHCR"/>
</dbReference>
<dbReference type="EMBL" id="JABFTP020000083">
    <property type="protein sequence ID" value="KAL3275922.1"/>
    <property type="molecule type" value="Genomic_DNA"/>
</dbReference>
<comment type="subcellular location">
    <subcellularLocation>
        <location evidence="1">Late endosome membrane</location>
        <topology evidence="1">Peripheral membrane protein</topology>
        <orientation evidence="1">Cytoplasmic side</orientation>
    </subcellularLocation>
</comment>
<evidence type="ECO:0000259" key="11">
    <source>
        <dbReference type="Pfam" id="PF26148"/>
    </source>
</evidence>
<dbReference type="PROSITE" id="PS50236">
    <property type="entry name" value="CHCR"/>
    <property type="match status" value="1"/>
</dbReference>
<keyword evidence="9" id="KW-0175">Coiled coil</keyword>
<protein>
    <recommendedName>
        <fullName evidence="3">Vacuolar protein sorting-associated protein 18 homolog</fullName>
    </recommendedName>
</protein>
<evidence type="ECO:0000256" key="5">
    <source>
        <dbReference type="ARBA" id="ARBA00022771"/>
    </source>
</evidence>
<evidence type="ECO:0000256" key="8">
    <source>
        <dbReference type="PROSITE-ProRule" id="PRU01006"/>
    </source>
</evidence>
<proteinExistence type="inferred from homology"/>
<dbReference type="GO" id="GO:0016050">
    <property type="term" value="P:vesicle organization"/>
    <property type="evidence" value="ECO:0007669"/>
    <property type="project" value="UniProtKB-ARBA"/>
</dbReference>
<accession>A0ABD2NBP5</accession>
<evidence type="ECO:0000313" key="13">
    <source>
        <dbReference type="Proteomes" id="UP001516400"/>
    </source>
</evidence>
<reference evidence="12 13" key="1">
    <citation type="journal article" date="2021" name="BMC Biol.">
        <title>Horizontally acquired antibacterial genes associated with adaptive radiation of ladybird beetles.</title>
        <authorList>
            <person name="Li H.S."/>
            <person name="Tang X.F."/>
            <person name="Huang Y.H."/>
            <person name="Xu Z.Y."/>
            <person name="Chen M.L."/>
            <person name="Du X.Y."/>
            <person name="Qiu B.Y."/>
            <person name="Chen P.T."/>
            <person name="Zhang W."/>
            <person name="Slipinski A."/>
            <person name="Escalona H.E."/>
            <person name="Waterhouse R.M."/>
            <person name="Zwick A."/>
            <person name="Pang H."/>
        </authorList>
    </citation>
    <scope>NUCLEOTIDE SEQUENCE [LARGE SCALE GENOMIC DNA]</scope>
    <source>
        <strain evidence="12">SYSU2018</strain>
    </source>
</reference>
<name>A0ABD2NBP5_9CUCU</name>
<dbReference type="GO" id="GO:0031902">
    <property type="term" value="C:late endosome membrane"/>
    <property type="evidence" value="ECO:0007669"/>
    <property type="project" value="UniProtKB-SubCell"/>
</dbReference>
<dbReference type="PANTHER" id="PTHR23323">
    <property type="entry name" value="VACUOLAR PROTEIN SORTING-ASSOCIATED PROTEIN"/>
    <property type="match status" value="1"/>
</dbReference>
<comment type="caution">
    <text evidence="12">The sequence shown here is derived from an EMBL/GenBank/DDBJ whole genome shotgun (WGS) entry which is preliminary data.</text>
</comment>
<dbReference type="InterPro" id="IPR058919">
    <property type="entry name" value="Pep3/Vps18_RING_C"/>
</dbReference>
<dbReference type="GO" id="GO:0008270">
    <property type="term" value="F:zinc ion binding"/>
    <property type="evidence" value="ECO:0007669"/>
    <property type="project" value="UniProtKB-KW"/>
</dbReference>
<feature type="domain" description="Pep3/Vps18 beta-propeller" evidence="10">
    <location>
        <begin position="39"/>
        <end position="405"/>
    </location>
</feature>
<dbReference type="GO" id="GO:0006886">
    <property type="term" value="P:intracellular protein transport"/>
    <property type="evidence" value="ECO:0007669"/>
    <property type="project" value="UniProtKB-UniRule"/>
</dbReference>
<organism evidence="12 13">
    <name type="scientific">Cryptolaemus montrouzieri</name>
    <dbReference type="NCBI Taxonomy" id="559131"/>
    <lineage>
        <taxon>Eukaryota</taxon>
        <taxon>Metazoa</taxon>
        <taxon>Ecdysozoa</taxon>
        <taxon>Arthropoda</taxon>
        <taxon>Hexapoda</taxon>
        <taxon>Insecta</taxon>
        <taxon>Pterygota</taxon>
        <taxon>Neoptera</taxon>
        <taxon>Endopterygota</taxon>
        <taxon>Coleoptera</taxon>
        <taxon>Polyphaga</taxon>
        <taxon>Cucujiformia</taxon>
        <taxon>Coccinelloidea</taxon>
        <taxon>Coccinellidae</taxon>
        <taxon>Scymninae</taxon>
        <taxon>Scymnini</taxon>
        <taxon>Cryptolaemus</taxon>
    </lineage>
</organism>
<feature type="domain" description="Pep3/Vps18 RING C-terminal" evidence="11">
    <location>
        <begin position="863"/>
        <end position="958"/>
    </location>
</feature>
<gene>
    <name evidence="12" type="ORF">HHI36_020658</name>
</gene>
<evidence type="ECO:0000256" key="1">
    <source>
        <dbReference type="ARBA" id="ARBA00004492"/>
    </source>
</evidence>
<feature type="coiled-coil region" evidence="9">
    <location>
        <begin position="815"/>
        <end position="856"/>
    </location>
</feature>
<comment type="similarity">
    <text evidence="2">Belongs to the VPS18 family.</text>
</comment>
<evidence type="ECO:0000256" key="7">
    <source>
        <dbReference type="ARBA" id="ARBA00023136"/>
    </source>
</evidence>
<evidence type="ECO:0000256" key="9">
    <source>
        <dbReference type="SAM" id="Coils"/>
    </source>
</evidence>
<keyword evidence="4" id="KW-0479">Metal-binding</keyword>
<dbReference type="Pfam" id="PF05131">
    <property type="entry name" value="Pep3_Vps18"/>
    <property type="match status" value="1"/>
</dbReference>
<evidence type="ECO:0000256" key="2">
    <source>
        <dbReference type="ARBA" id="ARBA00010454"/>
    </source>
</evidence>
<dbReference type="PANTHER" id="PTHR23323:SF26">
    <property type="entry name" value="VACUOLAR PROTEIN SORTING-ASSOCIATED PROTEIN 18 HOMOLOG"/>
    <property type="match status" value="1"/>
</dbReference>
<dbReference type="Pfam" id="PF00637">
    <property type="entry name" value="Clathrin"/>
    <property type="match status" value="1"/>
</dbReference>
<keyword evidence="6" id="KW-0862">Zinc</keyword>
<feature type="repeat" description="CHCR" evidence="8">
    <location>
        <begin position="629"/>
        <end position="785"/>
    </location>
</feature>
<evidence type="ECO:0000259" key="10">
    <source>
        <dbReference type="Pfam" id="PF05131"/>
    </source>
</evidence>
<sequence>MTSMFDQFEQASIRSKNNNLSADMNTLDYINMTLEEDIPIFSKTKKDFTPAYKITHAVIENRHLVAALGNGSIFRMDLQSPAIRDEISLSKFTGTCRLTNLFLDPTGNHLLITLVPTSKEGGPELLYLSQKSNKLKATTKFRGHEFTEVAWNNLNTSDSTTGPILLGTSRGLIFETEIVLDGEKFFTSGFSSIEQYWRQVFDIGKGSNTPITGLEYFEIPGANRIIIFAATATRLYYFSGKGEQDDKPTLQAIFNRYLNIPEPETYIEVDSNLRYSKLKFYSDNLTTPNFLTWMTGKGVMYGKLQCTSTETLSTIKANSKWISFPKPLYEDYSVSQKFPIAIAVTEFHVLLAYTDTVKGVCLLNEEVVYEDNYNEAFCKLINILKDSRTGDIWVISETAVFQFKVTREERNVWQIFANNQQFELAKKYSRGNEVCYNQVLIKEADMLFDKKEYELSAQIYAEAESSFEEICLKFIQAEQHDALKTFLRRKLDNLKPQDQTQITMIVIWVVELYLNKMEEKRLAGLEQTIAYSDIQKEFETFLALNEVSKCVKNNKSTIYELMASHGDKANLMKLTIVNKDFEQLIRQHIYKNSFFEALEVLKSQNNYELYYQFTPILIREVPKHMVKALIENSRKLSAVRLLPALVSCEGEHHSKEVIKYLEYAIDKQKNTNKSLHNLLLSLYAKYDTSKLLDYLDAQGNELSLINFDVHFALRLCQEKNLTKACVHLSSLLGLWESAVDIALEINLDLAREIANKPPEEDIELRKKLWLKIAQFVVGGKNDIQKAMEFLKRCDLIRIEDILPFFSDFVTIEHFKEAICTSLNEYNQHIQDLKEEMEEATKSAETVREDIQTFRNRCTYINSCDVCDICSVMILIRPFYIFPCQHKFHSDCLREELEPLLGPGKKNKLSELDKRLISLTRVDNVSMSSTGMSNIDICRADIDNIVASECLYCGENMIRNIDKPFLDDIEYERIKREWE</sequence>
<dbReference type="AlphaFoldDB" id="A0ABD2NBP5"/>
<evidence type="ECO:0000256" key="6">
    <source>
        <dbReference type="ARBA" id="ARBA00022833"/>
    </source>
</evidence>
<keyword evidence="7" id="KW-0472">Membrane</keyword>
<dbReference type="InterPro" id="IPR007810">
    <property type="entry name" value="Pep3/Vps18_beta-prop"/>
</dbReference>
<dbReference type="InterPro" id="IPR000547">
    <property type="entry name" value="Clathrin_H-chain/VPS_repeat"/>
</dbReference>
<keyword evidence="13" id="KW-1185">Reference proteome</keyword>
<dbReference type="Proteomes" id="UP001516400">
    <property type="component" value="Unassembled WGS sequence"/>
</dbReference>
<evidence type="ECO:0000256" key="3">
    <source>
        <dbReference type="ARBA" id="ARBA00017338"/>
    </source>
</evidence>
<evidence type="ECO:0000256" key="4">
    <source>
        <dbReference type="ARBA" id="ARBA00022723"/>
    </source>
</evidence>